<dbReference type="Pfam" id="PF18845">
    <property type="entry name" value="baeRF_family3"/>
    <property type="match status" value="1"/>
</dbReference>
<proteinExistence type="predicted"/>
<dbReference type="Proteomes" id="UP001056707">
    <property type="component" value="Chromosome"/>
</dbReference>
<protein>
    <submittedName>
        <fullName evidence="2">Uncharacterized protein</fullName>
    </submittedName>
</protein>
<accession>A0ABY5BRT0</accession>
<organism evidence="2 3">
    <name type="scientific">Fructilactobacillus myrtifloralis</name>
    <dbReference type="NCBI Taxonomy" id="2940301"/>
    <lineage>
        <taxon>Bacteria</taxon>
        <taxon>Bacillati</taxon>
        <taxon>Bacillota</taxon>
        <taxon>Bacilli</taxon>
        <taxon>Lactobacillales</taxon>
        <taxon>Lactobacillaceae</taxon>
        <taxon>Fructilactobacillus</taxon>
    </lineage>
</organism>
<name>A0ABY5BRT0_9LACO</name>
<dbReference type="InterPro" id="IPR041289">
    <property type="entry name" value="Bact_RF_family3"/>
</dbReference>
<evidence type="ECO:0000313" key="3">
    <source>
        <dbReference type="Proteomes" id="UP001056707"/>
    </source>
</evidence>
<dbReference type="RefSeq" id="WP_252750642.1">
    <property type="nucleotide sequence ID" value="NZ_CP097116.1"/>
</dbReference>
<evidence type="ECO:0000313" key="2">
    <source>
        <dbReference type="EMBL" id="USS85747.1"/>
    </source>
</evidence>
<keyword evidence="3" id="KW-1185">Reference proteome</keyword>
<gene>
    <name evidence="2" type="ORF">M3M35_03700</name>
</gene>
<dbReference type="EMBL" id="CP097116">
    <property type="protein sequence ID" value="USS85747.1"/>
    <property type="molecule type" value="Genomic_DNA"/>
</dbReference>
<feature type="compositionally biased region" description="Basic and acidic residues" evidence="1">
    <location>
        <begin position="163"/>
        <end position="181"/>
    </location>
</feature>
<reference evidence="2" key="1">
    <citation type="submission" date="2022-05" db="EMBL/GenBank/DDBJ databases">
        <authorList>
            <person name="Oliphant S.A."/>
            <person name="Watson-Haigh N.S."/>
            <person name="Sumby K.M."/>
            <person name="Gardner J.M."/>
            <person name="Jiranek V."/>
        </authorList>
    </citation>
    <scope>NUCLEOTIDE SEQUENCE</scope>
    <source>
        <strain evidence="2">KI16_H9</strain>
    </source>
</reference>
<evidence type="ECO:0000256" key="1">
    <source>
        <dbReference type="SAM" id="MobiDB-lite"/>
    </source>
</evidence>
<sequence>MARHDQKGKIKNLLDLEAQSGPIVTITIPLNPKEDDTRLDQIQTDSLVKSAKDAFQKAYKPELWNAYDFQIKNYLKGLKPNASIANGVVLYVTNDSLVAFNLNYTPQPEFSLSDKLPVLPIVKQLEFTPNFDMLFLQRDSYKLYSVKNLDITDPDNVPADPFDSDKTETNTIKDPKTNGPEWDTHEYFEQVDKYVQKRYSDVDHNPLVLVANAEDAGMFKKASHNPYLVTDKSVEIDAAVKNAGENVAEIAQQIHDQFVKVGEEATKETYSKMLGAKKASADFDDIKAATLEDRVANLLIAENAYVESKDNGENVDVTSNGARPANQLNDLALTVLGLDGDVTVLPAADMPDNANVAAIYRW</sequence>
<feature type="region of interest" description="Disordered" evidence="1">
    <location>
        <begin position="156"/>
        <end position="181"/>
    </location>
</feature>